<accession>A0A455SXC3</accession>
<evidence type="ECO:0000313" key="1">
    <source>
        <dbReference type="EMBL" id="BBH92168.1"/>
    </source>
</evidence>
<reference evidence="1" key="1">
    <citation type="submission" date="2018-12" db="EMBL/GenBank/DDBJ databases">
        <title>Novel natural products biosynthetic potential of the class Ktedonobacteria.</title>
        <authorList>
            <person name="Zheng Y."/>
            <person name="Saitou A."/>
            <person name="Wang C.M."/>
            <person name="Toyoda A."/>
            <person name="Minakuchi Y."/>
            <person name="Sekiguchi Y."/>
            <person name="Ueda K."/>
            <person name="Takano H."/>
            <person name="Sakai Y."/>
            <person name="Yokota A."/>
            <person name="Yabe S."/>
        </authorList>
    </citation>
    <scope>NUCLEOTIDE SEQUENCE</scope>
    <source>
        <strain evidence="1">A3-2</strain>
    </source>
</reference>
<dbReference type="AlphaFoldDB" id="A0A455SXC3"/>
<sequence length="88" mass="10184">MIEARTNGSDLNQHLLVISFFFPEALETLSMTSKARQPMGDVLTRGELLRFHREASSFARQAGTWLLLFKIDSRYSILALTRWVKRQL</sequence>
<protein>
    <submittedName>
        <fullName evidence="1">Uncharacterized protein</fullName>
    </submittedName>
</protein>
<name>A0A455SXC3_9CHLR</name>
<gene>
    <name evidence="1" type="ORF">KTA_03670</name>
</gene>
<proteinExistence type="predicted"/>
<dbReference type="EMBL" id="AP019377">
    <property type="protein sequence ID" value="BBH92168.1"/>
    <property type="molecule type" value="Genomic_DNA"/>
</dbReference>
<organism evidence="1">
    <name type="scientific">Thermogemmatispora argillosa</name>
    <dbReference type="NCBI Taxonomy" id="2045280"/>
    <lineage>
        <taxon>Bacteria</taxon>
        <taxon>Bacillati</taxon>
        <taxon>Chloroflexota</taxon>
        <taxon>Ktedonobacteria</taxon>
        <taxon>Thermogemmatisporales</taxon>
        <taxon>Thermogemmatisporaceae</taxon>
        <taxon>Thermogemmatispora</taxon>
    </lineage>
</organism>